<dbReference type="PROSITE" id="PS50011">
    <property type="entry name" value="PROTEIN_KINASE_DOM"/>
    <property type="match status" value="1"/>
</dbReference>
<evidence type="ECO:0000313" key="12">
    <source>
        <dbReference type="Proteomes" id="UP000692954"/>
    </source>
</evidence>
<name>A0A8S1NRB2_9CILI</name>
<keyword evidence="4" id="KW-0808">Transferase</keyword>
<gene>
    <name evidence="11" type="ORF">PSON_ATCC_30995.1.T0630213</name>
</gene>
<dbReference type="PROSITE" id="PS00107">
    <property type="entry name" value="PROTEIN_KINASE_ATP"/>
    <property type="match status" value="1"/>
</dbReference>
<dbReference type="FunFam" id="3.30.200.20:FF:000042">
    <property type="entry name" value="Aurora kinase A"/>
    <property type="match status" value="1"/>
</dbReference>
<evidence type="ECO:0000256" key="7">
    <source>
        <dbReference type="ARBA" id="ARBA00022840"/>
    </source>
</evidence>
<dbReference type="CDD" id="cd05123">
    <property type="entry name" value="STKc_AGC"/>
    <property type="match status" value="1"/>
</dbReference>
<evidence type="ECO:0000256" key="8">
    <source>
        <dbReference type="PROSITE-ProRule" id="PRU10141"/>
    </source>
</evidence>
<dbReference type="InterPro" id="IPR045270">
    <property type="entry name" value="STKc_AGC"/>
</dbReference>
<keyword evidence="6" id="KW-0418">Kinase</keyword>
<evidence type="ECO:0000256" key="1">
    <source>
        <dbReference type="ARBA" id="ARBA00011245"/>
    </source>
</evidence>
<dbReference type="InterPro" id="IPR008271">
    <property type="entry name" value="Ser/Thr_kinase_AS"/>
</dbReference>
<dbReference type="InterPro" id="IPR017441">
    <property type="entry name" value="Protein_kinase_ATP_BS"/>
</dbReference>
<protein>
    <recommendedName>
        <fullName evidence="10">Protein kinase domain-containing protein</fullName>
    </recommendedName>
</protein>
<evidence type="ECO:0000256" key="4">
    <source>
        <dbReference type="ARBA" id="ARBA00022679"/>
    </source>
</evidence>
<dbReference type="Proteomes" id="UP000692954">
    <property type="component" value="Unassembled WGS sequence"/>
</dbReference>
<comment type="caution">
    <text evidence="11">The sequence shown here is derived from an EMBL/GenBank/DDBJ whole genome shotgun (WGS) entry which is preliminary data.</text>
</comment>
<evidence type="ECO:0000256" key="6">
    <source>
        <dbReference type="ARBA" id="ARBA00022777"/>
    </source>
</evidence>
<accession>A0A8S1NRB2</accession>
<evidence type="ECO:0000259" key="10">
    <source>
        <dbReference type="PROSITE" id="PS50011"/>
    </source>
</evidence>
<feature type="coiled-coil region" evidence="9">
    <location>
        <begin position="676"/>
        <end position="713"/>
    </location>
</feature>
<keyword evidence="5 8" id="KW-0547">Nucleotide-binding</keyword>
<evidence type="ECO:0000256" key="9">
    <source>
        <dbReference type="SAM" id="Coils"/>
    </source>
</evidence>
<keyword evidence="2" id="KW-0723">Serine/threonine-protein kinase</keyword>
<dbReference type="OrthoDB" id="289272at2759"/>
<dbReference type="AlphaFoldDB" id="A0A8S1NRB2"/>
<dbReference type="PROSITE" id="PS00108">
    <property type="entry name" value="PROTEIN_KINASE_ST"/>
    <property type="match status" value="1"/>
</dbReference>
<dbReference type="FunFam" id="1.10.510.10:FF:000571">
    <property type="entry name" value="Maternal embryonic leucine zipper kinase"/>
    <property type="match status" value="1"/>
</dbReference>
<evidence type="ECO:0000256" key="3">
    <source>
        <dbReference type="ARBA" id="ARBA00022553"/>
    </source>
</evidence>
<organism evidence="11 12">
    <name type="scientific">Paramecium sonneborni</name>
    <dbReference type="NCBI Taxonomy" id="65129"/>
    <lineage>
        <taxon>Eukaryota</taxon>
        <taxon>Sar</taxon>
        <taxon>Alveolata</taxon>
        <taxon>Ciliophora</taxon>
        <taxon>Intramacronucleata</taxon>
        <taxon>Oligohymenophorea</taxon>
        <taxon>Peniculida</taxon>
        <taxon>Parameciidae</taxon>
        <taxon>Paramecium</taxon>
    </lineage>
</organism>
<keyword evidence="3" id="KW-0597">Phosphoprotein</keyword>
<keyword evidence="7 8" id="KW-0067">ATP-binding</keyword>
<dbReference type="SMART" id="SM00220">
    <property type="entry name" value="S_TKc"/>
    <property type="match status" value="1"/>
</dbReference>
<evidence type="ECO:0000256" key="5">
    <source>
        <dbReference type="ARBA" id="ARBA00022741"/>
    </source>
</evidence>
<dbReference type="PANTHER" id="PTHR24351">
    <property type="entry name" value="RIBOSOMAL PROTEIN S6 KINASE"/>
    <property type="match status" value="1"/>
</dbReference>
<dbReference type="EMBL" id="CAJJDN010000063">
    <property type="protein sequence ID" value="CAD8095078.1"/>
    <property type="molecule type" value="Genomic_DNA"/>
</dbReference>
<dbReference type="GO" id="GO:0004674">
    <property type="term" value="F:protein serine/threonine kinase activity"/>
    <property type="evidence" value="ECO:0007669"/>
    <property type="project" value="UniProtKB-KW"/>
</dbReference>
<evidence type="ECO:0000313" key="11">
    <source>
        <dbReference type="EMBL" id="CAD8095078.1"/>
    </source>
</evidence>
<comment type="subunit">
    <text evidence="1">Monomer.</text>
</comment>
<keyword evidence="9" id="KW-0175">Coiled coil</keyword>
<reference evidence="11" key="1">
    <citation type="submission" date="2021-01" db="EMBL/GenBank/DDBJ databases">
        <authorList>
            <consortium name="Genoscope - CEA"/>
            <person name="William W."/>
        </authorList>
    </citation>
    <scope>NUCLEOTIDE SEQUENCE</scope>
</reference>
<feature type="binding site" evidence="8">
    <location>
        <position position="379"/>
    </location>
    <ligand>
        <name>ATP</name>
        <dbReference type="ChEBI" id="CHEBI:30616"/>
    </ligand>
</feature>
<dbReference type="GO" id="GO:0005524">
    <property type="term" value="F:ATP binding"/>
    <property type="evidence" value="ECO:0007669"/>
    <property type="project" value="UniProtKB-UniRule"/>
</dbReference>
<dbReference type="Pfam" id="PF00069">
    <property type="entry name" value="Pkinase"/>
    <property type="match status" value="1"/>
</dbReference>
<sequence>MLSKRLHHKTYSSETSPLELYALSTQRDQHQFSKSPTFHSNFKTNKQITFQKPQLLKQNASPQQYQQSKTISKFQQQDLLKSKGFISPQSISSTQILLQSNLINKQQYPNQIKTQPQSQHNTQYQNFGVGLETEDHKTNQFIQQNQKPSEIFQIQQSKKNSLSQKQKTEIAFQDLLKKQYVDSQSSNPFHPIQQSLISQNSQMISLHQNLFHSKSNGLSIVPILQCNSPQETLNELQQFESLTARKNTLLLIILQYKMFRLKLQIETSNKTIQNLIDLVSQEIYKNFKDLQLKIIGIQTYNLYIPIDYILSLSDKPLIIFDNCQIRPLVIKPVFEIENEIQTSKVSLKDFEFIKCIGMGGFSKVYLVKERKTGKYFAMKLIEKNPIIQQNRHSIIQNERNIMCLIDHPFIVKMQFAFESKTFFVFVQEYCSGGELFFLLRKIKRMSEKDAFFYFSEICLGMKTLHSNNVIYRDIKPENILIDLDGHIRIADFGLSKPDMIDTENAYSFCGSSEYMAPEMLLKSGHTFQLDLYCLGALLYELITGLPPFYSRNLDEIYQRILHSKLTFPPQLQLSSSIKHLLTNLLAKNPKDRIDSIDTLLNHPWMTQWGDSNLYKDIYLKKFKPPHSPDYFSFNFDEKEFGKGESEFLAFIKPLQQSMQENFPKETILKEFYYQKQENLSEKEVQINQKLQQKKNQKQNIKQINNQEENHQILQNFQIYKNKTQQRFITEVEQKQQGI</sequence>
<proteinExistence type="predicted"/>
<evidence type="ECO:0000256" key="2">
    <source>
        <dbReference type="ARBA" id="ARBA00022527"/>
    </source>
</evidence>
<keyword evidence="12" id="KW-1185">Reference proteome</keyword>
<dbReference type="InterPro" id="IPR000719">
    <property type="entry name" value="Prot_kinase_dom"/>
</dbReference>
<feature type="domain" description="Protein kinase" evidence="10">
    <location>
        <begin position="350"/>
        <end position="605"/>
    </location>
</feature>